<protein>
    <submittedName>
        <fullName evidence="4">ParB domain protein nuclease</fullName>
    </submittedName>
</protein>
<dbReference type="Pfam" id="PF01555">
    <property type="entry name" value="N6_N4_Mtase"/>
    <property type="match status" value="1"/>
</dbReference>
<dbReference type="GO" id="GO:0003677">
    <property type="term" value="F:DNA binding"/>
    <property type="evidence" value="ECO:0007669"/>
    <property type="project" value="InterPro"/>
</dbReference>
<dbReference type="GO" id="GO:0008170">
    <property type="term" value="F:N-methyltransferase activity"/>
    <property type="evidence" value="ECO:0007669"/>
    <property type="project" value="InterPro"/>
</dbReference>
<gene>
    <name evidence="4" type="ORF">UY48_C0002G0010</name>
</gene>
<dbReference type="Proteomes" id="UP000034588">
    <property type="component" value="Unassembled WGS sequence"/>
</dbReference>
<evidence type="ECO:0000256" key="1">
    <source>
        <dbReference type="ARBA" id="ARBA00022603"/>
    </source>
</evidence>
<dbReference type="InterPro" id="IPR029063">
    <property type="entry name" value="SAM-dependent_MTases_sf"/>
</dbReference>
<keyword evidence="2" id="KW-0808">Transferase</keyword>
<accession>A0A0G1Z3F6</accession>
<sequence>MIPLSQVIFDPNVYPRKKHDPALVQRYAECLEVIEARGNFICVAKDFRLMDGRHRMLAYQTRYLNQPHREIPVLVYPVDGDDAIFNLAAEINSEGRWQLVESDKRSAAIAMYQQESRPSQGEIAQRLRVRKEKVSDWLKGVLEEEEKQRKETIWELYLSCHTQEVIAEVVGLEQNTVSDFLREISEKFRGNDTDIFRDFKPQVYKLWNFAKATNEVKHFGNIPPEILDNLLYYYTQPLDVVFDPFAGGGMTIDVCTARARRYYVSDLTPIPARAEAIREWDLTQGLPLDLPVPDFVFLDPPYWKQAEQRYSQKPTDLANMDLAGFLKSIGEIAKAVKRKWNSSRPNGRLALIIGEWKEEGRFVDLAFQSYTAITKYLSCYNRIQVPYSTEVHGGAYVKQAQENKETLYLCRDLMIFGP</sequence>
<feature type="domain" description="DNA methylase N-4/N-6" evidence="3">
    <location>
        <begin position="151"/>
        <end position="264"/>
    </location>
</feature>
<evidence type="ECO:0000256" key="2">
    <source>
        <dbReference type="ARBA" id="ARBA00022679"/>
    </source>
</evidence>
<dbReference type="SUPFAM" id="SSF53335">
    <property type="entry name" value="S-adenosyl-L-methionine-dependent methyltransferases"/>
    <property type="match status" value="2"/>
</dbReference>
<keyword evidence="1" id="KW-0489">Methyltransferase</keyword>
<evidence type="ECO:0000259" key="3">
    <source>
        <dbReference type="Pfam" id="PF01555"/>
    </source>
</evidence>
<proteinExistence type="predicted"/>
<reference evidence="4 5" key="1">
    <citation type="journal article" date="2015" name="Nature">
        <title>rRNA introns, odd ribosomes, and small enigmatic genomes across a large radiation of phyla.</title>
        <authorList>
            <person name="Brown C.T."/>
            <person name="Hug L.A."/>
            <person name="Thomas B.C."/>
            <person name="Sharon I."/>
            <person name="Castelle C.J."/>
            <person name="Singh A."/>
            <person name="Wilkins M.J."/>
            <person name="Williams K.H."/>
            <person name="Banfield J.F."/>
        </authorList>
    </citation>
    <scope>NUCLEOTIDE SEQUENCE [LARGE SCALE GENOMIC DNA]</scope>
</reference>
<dbReference type="InterPro" id="IPR002941">
    <property type="entry name" value="DNA_methylase_N4/N6"/>
</dbReference>
<evidence type="ECO:0000313" key="4">
    <source>
        <dbReference type="EMBL" id="KKW13319.1"/>
    </source>
</evidence>
<dbReference type="EMBL" id="LCQD01000002">
    <property type="protein sequence ID" value="KKW13319.1"/>
    <property type="molecule type" value="Genomic_DNA"/>
</dbReference>
<evidence type="ECO:0000313" key="5">
    <source>
        <dbReference type="Proteomes" id="UP000034588"/>
    </source>
</evidence>
<dbReference type="InterPro" id="IPR036086">
    <property type="entry name" value="ParB/Sulfiredoxin_sf"/>
</dbReference>
<dbReference type="GO" id="GO:0032259">
    <property type="term" value="P:methylation"/>
    <property type="evidence" value="ECO:0007669"/>
    <property type="project" value="UniProtKB-KW"/>
</dbReference>
<organism evidence="4 5">
    <name type="scientific">Candidatus Gottesmanbacteria bacterium GW2011_GWB1_49_7</name>
    <dbReference type="NCBI Taxonomy" id="1618448"/>
    <lineage>
        <taxon>Bacteria</taxon>
        <taxon>Candidatus Gottesmaniibacteriota</taxon>
    </lineage>
</organism>
<dbReference type="AlphaFoldDB" id="A0A0G1Z3F6"/>
<dbReference type="Gene3D" id="3.40.50.150">
    <property type="entry name" value="Vaccinia Virus protein VP39"/>
    <property type="match status" value="1"/>
</dbReference>
<comment type="caution">
    <text evidence="4">The sequence shown here is derived from an EMBL/GenBank/DDBJ whole genome shotgun (WGS) entry which is preliminary data.</text>
</comment>
<dbReference type="SUPFAM" id="SSF110849">
    <property type="entry name" value="ParB/Sulfiredoxin"/>
    <property type="match status" value="1"/>
</dbReference>
<name>A0A0G1Z3F6_9BACT</name>